<dbReference type="EC" id="1.17.1.8" evidence="10 13"/>
<evidence type="ECO:0000259" key="14">
    <source>
        <dbReference type="Pfam" id="PF01113"/>
    </source>
</evidence>
<dbReference type="GO" id="GO:0050661">
    <property type="term" value="F:NADP binding"/>
    <property type="evidence" value="ECO:0007669"/>
    <property type="project" value="UniProtKB-UniRule"/>
</dbReference>
<proteinExistence type="inferred from homology"/>
<feature type="binding site" evidence="13">
    <location>
        <begin position="88"/>
        <end position="90"/>
    </location>
    <ligand>
        <name>NAD(+)</name>
        <dbReference type="ChEBI" id="CHEBI:57540"/>
    </ligand>
</feature>
<dbReference type="GO" id="GO:0051287">
    <property type="term" value="F:NAD binding"/>
    <property type="evidence" value="ECO:0007669"/>
    <property type="project" value="UniProtKB-UniRule"/>
</dbReference>
<evidence type="ECO:0000256" key="4">
    <source>
        <dbReference type="ARBA" id="ARBA00022857"/>
    </source>
</evidence>
<evidence type="ECO:0000256" key="10">
    <source>
        <dbReference type="ARBA" id="ARBA00038983"/>
    </source>
</evidence>
<keyword evidence="7 13" id="KW-0520">NAD</keyword>
<dbReference type="PANTHER" id="PTHR20836">
    <property type="entry name" value="DIHYDRODIPICOLINATE REDUCTASE"/>
    <property type="match status" value="1"/>
</dbReference>
<dbReference type="InterPro" id="IPR022664">
    <property type="entry name" value="DapB_N_CS"/>
</dbReference>
<keyword evidence="3 13" id="KW-0028">Amino-acid biosynthesis</keyword>
<feature type="binding site" evidence="13">
    <location>
        <position position="36"/>
    </location>
    <ligand>
        <name>NADP(+)</name>
        <dbReference type="ChEBI" id="CHEBI:58349"/>
    </ligand>
</feature>
<evidence type="ECO:0000313" key="16">
    <source>
        <dbReference type="EMBL" id="OEY86965.1"/>
    </source>
</evidence>
<evidence type="ECO:0000256" key="9">
    <source>
        <dbReference type="ARBA" id="ARBA00037922"/>
    </source>
</evidence>
<dbReference type="InterPro" id="IPR023940">
    <property type="entry name" value="DHDPR_bac"/>
</dbReference>
<organism evidence="16 17">
    <name type="scientific">Wolbachia pipientis</name>
    <dbReference type="NCBI Taxonomy" id="955"/>
    <lineage>
        <taxon>Bacteria</taxon>
        <taxon>Pseudomonadati</taxon>
        <taxon>Pseudomonadota</taxon>
        <taxon>Alphaproteobacteria</taxon>
        <taxon>Rickettsiales</taxon>
        <taxon>Anaplasmataceae</taxon>
        <taxon>Wolbachieae</taxon>
        <taxon>Wolbachia</taxon>
    </lineage>
</organism>
<evidence type="ECO:0000256" key="2">
    <source>
        <dbReference type="ARBA" id="ARBA00022490"/>
    </source>
</evidence>
<comment type="caution">
    <text evidence="13">Was originally thought to be a dihydrodipicolinate reductase (DHDPR), catalyzing the conversion of dihydrodipicolinate to tetrahydrodipicolinate. However, it was shown in E.coli that the substrate of the enzymatic reaction is not dihydrodipicolinate (DHDP) but in fact (2S,4S)-4-hydroxy-2,3,4,5-tetrahydrodipicolinic acid (HTPA), the product released by the DapA-catalyzed reaction.</text>
</comment>
<dbReference type="GO" id="GO:0009089">
    <property type="term" value="P:lysine biosynthetic process via diaminopimelate"/>
    <property type="evidence" value="ECO:0007669"/>
    <property type="project" value="UniProtKB-UniRule"/>
</dbReference>
<gene>
    <name evidence="13" type="primary">dapB</name>
    <name evidence="16" type="ORF">BIY23_00475</name>
</gene>
<sequence length="249" mass="27448">MKIKIGIIGCLGKMGKAIIQEVVAHDKTEIVAAVARSNIGEDYRGVKITDSISDAFKISDIVIDFTVRESMIECLDAAVEFKKPLVSGTTGIEDMDLYKYSSKVPILWSANMSVGVNILLKLVKEAAELLGGEYDVEIWEMHHNLKKDSPSGTAIELGKTIAETLKIDFCINRQFPTIRQKGNIGFAVSRGGGVIGDHNVMFVNSDERVELSHKVINREVFAKGAVKAAIWLYENKRNSPGLYSMQEVI</sequence>
<evidence type="ECO:0000256" key="1">
    <source>
        <dbReference type="ARBA" id="ARBA00006642"/>
    </source>
</evidence>
<feature type="binding site" evidence="13">
    <location>
        <position position="143"/>
    </location>
    <ligand>
        <name>(S)-2,3,4,5-tetrahydrodipicolinate</name>
        <dbReference type="ChEBI" id="CHEBI:16845"/>
    </ligand>
</feature>
<comment type="function">
    <text evidence="13">Catalyzes the conversion of 4-hydroxy-tetrahydrodipicolinate (HTPA) to tetrahydrodipicolinate.</text>
</comment>
<evidence type="ECO:0000256" key="12">
    <source>
        <dbReference type="ARBA" id="ARBA00049396"/>
    </source>
</evidence>
<dbReference type="Gene3D" id="3.30.360.10">
    <property type="entry name" value="Dihydrodipicolinate Reductase, domain 2"/>
    <property type="match status" value="1"/>
</dbReference>
<evidence type="ECO:0000256" key="7">
    <source>
        <dbReference type="ARBA" id="ARBA00023027"/>
    </source>
</evidence>
<feature type="active site" description="Proton donor" evidence="13">
    <location>
        <position position="146"/>
    </location>
</feature>
<dbReference type="PROSITE" id="PS01298">
    <property type="entry name" value="DAPB"/>
    <property type="match status" value="1"/>
</dbReference>
<keyword evidence="4 13" id="KW-0521">NADP</keyword>
<feature type="domain" description="Dihydrodipicolinate reductase C-terminal" evidence="15">
    <location>
        <begin position="115"/>
        <end position="249"/>
    </location>
</feature>
<evidence type="ECO:0000256" key="11">
    <source>
        <dbReference type="ARBA" id="ARBA00049080"/>
    </source>
</evidence>
<dbReference type="GO" id="GO:0008839">
    <property type="term" value="F:4-hydroxy-tetrahydrodipicolinate reductase"/>
    <property type="evidence" value="ECO:0007669"/>
    <property type="project" value="UniProtKB-UniRule"/>
</dbReference>
<dbReference type="GO" id="GO:0016726">
    <property type="term" value="F:oxidoreductase activity, acting on CH or CH2 groups, NAD or NADP as acceptor"/>
    <property type="evidence" value="ECO:0007669"/>
    <property type="project" value="UniProtKB-UniRule"/>
</dbReference>
<dbReference type="Proteomes" id="UP000175679">
    <property type="component" value="Unassembled WGS sequence"/>
</dbReference>
<dbReference type="OrthoDB" id="9790352at2"/>
<dbReference type="InterPro" id="IPR022663">
    <property type="entry name" value="DapB_C"/>
</dbReference>
<comment type="catalytic activity">
    <reaction evidence="11 13">
        <text>(S)-2,3,4,5-tetrahydrodipicolinate + NADP(+) + H2O = (2S,4S)-4-hydroxy-2,3,4,5-tetrahydrodipicolinate + NADPH + H(+)</text>
        <dbReference type="Rhea" id="RHEA:35331"/>
        <dbReference type="ChEBI" id="CHEBI:15377"/>
        <dbReference type="ChEBI" id="CHEBI:15378"/>
        <dbReference type="ChEBI" id="CHEBI:16845"/>
        <dbReference type="ChEBI" id="CHEBI:57783"/>
        <dbReference type="ChEBI" id="CHEBI:58349"/>
        <dbReference type="ChEBI" id="CHEBI:67139"/>
        <dbReference type="EC" id="1.17.1.8"/>
    </reaction>
</comment>
<comment type="caution">
    <text evidence="13">Lacks conserved residue(s) required for the propagation of feature annotation.</text>
</comment>
<feature type="binding site" evidence="13">
    <location>
        <begin position="152"/>
        <end position="153"/>
    </location>
    <ligand>
        <name>(S)-2,3,4,5-tetrahydrodipicolinate</name>
        <dbReference type="ChEBI" id="CHEBI:16845"/>
    </ligand>
</feature>
<comment type="similarity">
    <text evidence="1 13">Belongs to the DapB family.</text>
</comment>
<dbReference type="Pfam" id="PF05173">
    <property type="entry name" value="DapB_C"/>
    <property type="match status" value="1"/>
</dbReference>
<dbReference type="SUPFAM" id="SSF51735">
    <property type="entry name" value="NAD(P)-binding Rossmann-fold domains"/>
    <property type="match status" value="1"/>
</dbReference>
<feature type="domain" description="Dihydrodipicolinate reductase N-terminal" evidence="14">
    <location>
        <begin position="3"/>
        <end position="112"/>
    </location>
</feature>
<dbReference type="NCBIfam" id="TIGR00036">
    <property type="entry name" value="dapB"/>
    <property type="match status" value="1"/>
</dbReference>
<reference evidence="16 17" key="1">
    <citation type="submission" date="2016-09" db="EMBL/GenBank/DDBJ databases">
        <title>Genomic evidence for plant-parasitic nematodes as the earliest Wolbachia hosts.</title>
        <authorList>
            <person name="Brown A.M."/>
            <person name="Wasala S.K."/>
            <person name="Howe D.K."/>
            <person name="Peetz A.B."/>
            <person name="Zasada I.A."/>
            <person name="Denver D.R."/>
        </authorList>
    </citation>
    <scope>NUCLEOTIDE SEQUENCE [LARGE SCALE GENOMIC DNA]</scope>
    <source>
        <strain evidence="17">wPpe</strain>
    </source>
</reference>
<dbReference type="GO" id="GO:0019877">
    <property type="term" value="P:diaminopimelate biosynthetic process"/>
    <property type="evidence" value="ECO:0007669"/>
    <property type="project" value="UniProtKB-UniRule"/>
</dbReference>
<dbReference type="Gene3D" id="3.40.50.720">
    <property type="entry name" value="NAD(P)-binding Rossmann-like Domain"/>
    <property type="match status" value="1"/>
</dbReference>
<keyword evidence="6 13" id="KW-0560">Oxidoreductase</keyword>
<dbReference type="InterPro" id="IPR000846">
    <property type="entry name" value="DapB_N"/>
</dbReference>
<evidence type="ECO:0000256" key="3">
    <source>
        <dbReference type="ARBA" id="ARBA00022605"/>
    </source>
</evidence>
<dbReference type="CDD" id="cd02274">
    <property type="entry name" value="DHDPR_N"/>
    <property type="match status" value="1"/>
</dbReference>
<comment type="pathway">
    <text evidence="9 13">Amino-acid biosynthesis; L-lysine biosynthesis via DAP pathway; (S)-tetrahydrodipicolinate from L-aspartate: step 4/4.</text>
</comment>
<dbReference type="RefSeq" id="WP_070064615.1">
    <property type="nucleotide sequence ID" value="NZ_MJMG01000001.1"/>
</dbReference>
<name>A0A1E7QKG2_WOLPI</name>
<evidence type="ECO:0000256" key="5">
    <source>
        <dbReference type="ARBA" id="ARBA00022915"/>
    </source>
</evidence>
<keyword evidence="17" id="KW-1185">Reference proteome</keyword>
<dbReference type="PANTHER" id="PTHR20836:SF0">
    <property type="entry name" value="4-HYDROXY-TETRAHYDRODIPICOLINATE REDUCTASE 1, CHLOROPLASTIC-RELATED"/>
    <property type="match status" value="1"/>
</dbReference>
<evidence type="ECO:0000313" key="17">
    <source>
        <dbReference type="Proteomes" id="UP000175679"/>
    </source>
</evidence>
<feature type="binding site" evidence="13">
    <location>
        <begin position="9"/>
        <end position="14"/>
    </location>
    <ligand>
        <name>NAD(+)</name>
        <dbReference type="ChEBI" id="CHEBI:57540"/>
    </ligand>
</feature>
<comment type="catalytic activity">
    <reaction evidence="12 13">
        <text>(S)-2,3,4,5-tetrahydrodipicolinate + NAD(+) + H2O = (2S,4S)-4-hydroxy-2,3,4,5-tetrahydrodipicolinate + NADH + H(+)</text>
        <dbReference type="Rhea" id="RHEA:35323"/>
        <dbReference type="ChEBI" id="CHEBI:15377"/>
        <dbReference type="ChEBI" id="CHEBI:15378"/>
        <dbReference type="ChEBI" id="CHEBI:16845"/>
        <dbReference type="ChEBI" id="CHEBI:57540"/>
        <dbReference type="ChEBI" id="CHEBI:57945"/>
        <dbReference type="ChEBI" id="CHEBI:67139"/>
        <dbReference type="EC" id="1.17.1.8"/>
    </reaction>
</comment>
<dbReference type="InterPro" id="IPR036291">
    <property type="entry name" value="NAD(P)-bd_dom_sf"/>
</dbReference>
<keyword evidence="8 13" id="KW-0457">Lysine biosynthesis</keyword>
<dbReference type="EMBL" id="MJMG01000001">
    <property type="protein sequence ID" value="OEY86965.1"/>
    <property type="molecule type" value="Genomic_DNA"/>
</dbReference>
<comment type="caution">
    <text evidence="16">The sequence shown here is derived from an EMBL/GenBank/DDBJ whole genome shotgun (WGS) entry which is preliminary data.</text>
</comment>
<evidence type="ECO:0000256" key="13">
    <source>
        <dbReference type="HAMAP-Rule" id="MF_00102"/>
    </source>
</evidence>
<evidence type="ECO:0000259" key="15">
    <source>
        <dbReference type="Pfam" id="PF05173"/>
    </source>
</evidence>
<feature type="active site" description="Proton donor/acceptor" evidence="13">
    <location>
        <position position="142"/>
    </location>
</feature>
<evidence type="ECO:0000256" key="8">
    <source>
        <dbReference type="ARBA" id="ARBA00023154"/>
    </source>
</evidence>
<comment type="subunit">
    <text evidence="13">Homotetramer.</text>
</comment>
<dbReference type="Pfam" id="PF01113">
    <property type="entry name" value="DapB_N"/>
    <property type="match status" value="1"/>
</dbReference>
<dbReference type="PIRSF" id="PIRSF000161">
    <property type="entry name" value="DHPR"/>
    <property type="match status" value="1"/>
</dbReference>
<dbReference type="SUPFAM" id="SSF55347">
    <property type="entry name" value="Glyceraldehyde-3-phosphate dehydrogenase-like, C-terminal domain"/>
    <property type="match status" value="1"/>
</dbReference>
<dbReference type="AlphaFoldDB" id="A0A1E7QKG2"/>
<dbReference type="HAMAP" id="MF_00102">
    <property type="entry name" value="DapB"/>
    <property type="match status" value="1"/>
</dbReference>
<dbReference type="GO" id="GO:0005737">
    <property type="term" value="C:cytoplasm"/>
    <property type="evidence" value="ECO:0007669"/>
    <property type="project" value="UniProtKB-SubCell"/>
</dbReference>
<feature type="binding site" evidence="13">
    <location>
        <begin position="109"/>
        <end position="112"/>
    </location>
    <ligand>
        <name>NAD(+)</name>
        <dbReference type="ChEBI" id="CHEBI:57540"/>
    </ligand>
</feature>
<protein>
    <recommendedName>
        <fullName evidence="10 13">4-hydroxy-tetrahydrodipicolinate reductase</fullName>
        <shortName evidence="13">HTPA reductase</shortName>
        <ecNumber evidence="10 13">1.17.1.8</ecNumber>
    </recommendedName>
</protein>
<accession>A0A1E7QKG2</accession>
<evidence type="ECO:0000256" key="6">
    <source>
        <dbReference type="ARBA" id="ARBA00023002"/>
    </source>
</evidence>
<comment type="subcellular location">
    <subcellularLocation>
        <location evidence="13">Cytoplasm</location>
    </subcellularLocation>
</comment>
<keyword evidence="5 13" id="KW-0220">Diaminopimelate biosynthesis</keyword>
<keyword evidence="2 13" id="KW-0963">Cytoplasm</keyword>
<dbReference type="UniPathway" id="UPA00034">
    <property type="reaction ID" value="UER00018"/>
</dbReference>